<evidence type="ECO:0000256" key="5">
    <source>
        <dbReference type="ARBA" id="ARBA00022989"/>
    </source>
</evidence>
<feature type="domain" description="Type II secretion system protein GspF" evidence="8">
    <location>
        <begin position="16"/>
        <end position="137"/>
    </location>
</feature>
<name>A0A2N2EAK7_9BACT</name>
<accession>A0A2N2EAK7</accession>
<feature type="transmembrane region" description="Helical" evidence="7">
    <location>
        <begin position="114"/>
        <end position="136"/>
    </location>
</feature>
<dbReference type="PANTHER" id="PTHR30012">
    <property type="entry name" value="GENERAL SECRETION PATHWAY PROTEIN"/>
    <property type="match status" value="1"/>
</dbReference>
<dbReference type="EMBL" id="PHAI01000001">
    <property type="protein sequence ID" value="PKM91757.1"/>
    <property type="molecule type" value="Genomic_DNA"/>
</dbReference>
<dbReference type="InterPro" id="IPR003004">
    <property type="entry name" value="GspF/PilC"/>
</dbReference>
<keyword evidence="6 7" id="KW-0472">Membrane</keyword>
<dbReference type="InterPro" id="IPR018076">
    <property type="entry name" value="T2SS_GspF_dom"/>
</dbReference>
<dbReference type="Pfam" id="PF00482">
    <property type="entry name" value="T2SSF"/>
    <property type="match status" value="2"/>
</dbReference>
<feature type="domain" description="Type II secretion system protein GspF" evidence="8">
    <location>
        <begin position="222"/>
        <end position="344"/>
    </location>
</feature>
<feature type="transmembrane region" description="Helical" evidence="7">
    <location>
        <begin position="325"/>
        <end position="349"/>
    </location>
</feature>
<protein>
    <recommendedName>
        <fullName evidence="8">Type II secretion system protein GspF domain-containing protein</fullName>
    </recommendedName>
</protein>
<dbReference type="PANTHER" id="PTHR30012:SF0">
    <property type="entry name" value="TYPE II SECRETION SYSTEM PROTEIN F-RELATED"/>
    <property type="match status" value="1"/>
</dbReference>
<evidence type="ECO:0000256" key="2">
    <source>
        <dbReference type="ARBA" id="ARBA00005745"/>
    </source>
</evidence>
<evidence type="ECO:0000259" key="8">
    <source>
        <dbReference type="Pfam" id="PF00482"/>
    </source>
</evidence>
<comment type="subcellular location">
    <subcellularLocation>
        <location evidence="1">Cell membrane</location>
        <topology evidence="1">Multi-pass membrane protein</topology>
    </subcellularLocation>
</comment>
<dbReference type="AlphaFoldDB" id="A0A2N2EAK7"/>
<keyword evidence="5 7" id="KW-1133">Transmembrane helix</keyword>
<evidence type="ECO:0000256" key="6">
    <source>
        <dbReference type="ARBA" id="ARBA00023136"/>
    </source>
</evidence>
<dbReference type="Gene3D" id="1.20.81.30">
    <property type="entry name" value="Type II secretion system (T2SS), domain F"/>
    <property type="match status" value="2"/>
</dbReference>
<evidence type="ECO:0000313" key="9">
    <source>
        <dbReference type="EMBL" id="PKM91757.1"/>
    </source>
</evidence>
<keyword evidence="3" id="KW-1003">Cell membrane</keyword>
<evidence type="ECO:0000313" key="10">
    <source>
        <dbReference type="Proteomes" id="UP000233517"/>
    </source>
</evidence>
<evidence type="ECO:0000256" key="3">
    <source>
        <dbReference type="ARBA" id="ARBA00022475"/>
    </source>
</evidence>
<dbReference type="PRINTS" id="PR00812">
    <property type="entry name" value="BCTERIALGSPF"/>
</dbReference>
<reference evidence="9 10" key="1">
    <citation type="journal article" date="2017" name="ISME J.">
        <title>Potential for microbial H2 and metal transformations associated with novel bacteria and archaea in deep terrestrial subsurface sediments.</title>
        <authorList>
            <person name="Hernsdorf A.W."/>
            <person name="Amano Y."/>
            <person name="Miyakawa K."/>
            <person name="Ise K."/>
            <person name="Suzuki Y."/>
            <person name="Anantharaman K."/>
            <person name="Probst A."/>
            <person name="Burstein D."/>
            <person name="Thomas B.C."/>
            <person name="Banfield J.F."/>
        </authorList>
    </citation>
    <scope>NUCLEOTIDE SEQUENCE [LARGE SCALE GENOMIC DNA]</scope>
    <source>
        <strain evidence="9">HGW-Falkowbacteria-1</strain>
    </source>
</reference>
<comment type="caution">
    <text evidence="9">The sequence shown here is derived from an EMBL/GenBank/DDBJ whole genome shotgun (WGS) entry which is preliminary data.</text>
</comment>
<proteinExistence type="inferred from homology"/>
<evidence type="ECO:0000256" key="1">
    <source>
        <dbReference type="ARBA" id="ARBA00004651"/>
    </source>
</evidence>
<sequence>MKLSEMGLSSKKGYLIENLATLVDAGINISESLFIISSGVKNKAFKSLIGRIKEGVDAGFSLCESFKKTNIFSNRDISLIMIGESSGRLAENLNILSLQHQKEKFFRYKVYSALMYPALVLFMMLVIGVGMSWFLLPKLSVVFTQLDAKLPFITRVMISVGNFFGSYGAIFFPIFFTLLFLFFYFIFVHKKTQHIGQLFLFNFFSTRKLVLESELSRFGYILGTLLKAGFSITESLRLLNQASPFSFYRDFYLYLSESISEGISFKNSFDSFTKSERLIPASVQQMIFVGEKSGKLPEMLLKIGRSYEEKLDITTKNLSAVLEPVLLITVWIGVVVLALAIILPVYSLISNIN</sequence>
<organism evidence="9 10">
    <name type="scientific">Candidatus Falkowbacteria bacterium HGW-Falkowbacteria-1</name>
    <dbReference type="NCBI Taxonomy" id="2013768"/>
    <lineage>
        <taxon>Bacteria</taxon>
        <taxon>Candidatus Falkowiibacteriota</taxon>
    </lineage>
</organism>
<gene>
    <name evidence="9" type="ORF">CVU82_00940</name>
</gene>
<comment type="similarity">
    <text evidence="2">Belongs to the GSP F family.</text>
</comment>
<evidence type="ECO:0000256" key="4">
    <source>
        <dbReference type="ARBA" id="ARBA00022692"/>
    </source>
</evidence>
<evidence type="ECO:0000256" key="7">
    <source>
        <dbReference type="SAM" id="Phobius"/>
    </source>
</evidence>
<dbReference type="Proteomes" id="UP000233517">
    <property type="component" value="Unassembled WGS sequence"/>
</dbReference>
<dbReference type="InterPro" id="IPR042094">
    <property type="entry name" value="T2SS_GspF_sf"/>
</dbReference>
<dbReference type="GO" id="GO:0005886">
    <property type="term" value="C:plasma membrane"/>
    <property type="evidence" value="ECO:0007669"/>
    <property type="project" value="UniProtKB-SubCell"/>
</dbReference>
<keyword evidence="4 7" id="KW-0812">Transmembrane</keyword>
<feature type="transmembrane region" description="Helical" evidence="7">
    <location>
        <begin position="164"/>
        <end position="187"/>
    </location>
</feature>